<proteinExistence type="evidence at transcript level"/>
<sequence>PGLGRHGLPPAPVPAPAPAAALRAPGCPRLDPAFIWLTAPFSSAPPESQNNRSRAGAGRKRKAGRAEAARGDAGVWVRASRAAKARARSRAGSRRPPILRDGLEKSVPKVLFSGTWTSVQPQLFVFEVSTRDTDICRLGQSGGQHCTPGS</sequence>
<protein>
    <submittedName>
        <fullName evidence="2">Uncharacterized protein</fullName>
    </submittedName>
</protein>
<dbReference type="AGR" id="MGI:3641874"/>
<evidence type="ECO:0000313" key="2">
    <source>
        <dbReference type="EMBL" id="BAC27011.1"/>
    </source>
</evidence>
<dbReference type="MGI" id="MGI:3641874">
    <property type="gene designation" value="Gm10209"/>
</dbReference>
<reference evidence="2" key="1">
    <citation type="journal article" date="1999" name="Methods Enzymol.">
        <title>High-efficiency full-length cDNA cloning.</title>
        <authorList>
            <person name="Carninci P."/>
            <person name="Hayashizaki Y."/>
        </authorList>
    </citation>
    <scope>NUCLEOTIDE SEQUENCE</scope>
    <source>
        <strain evidence="2">C57BL/6J</strain>
        <tissue evidence="2">Pituitary gland</tissue>
    </source>
</reference>
<reference evidence="2" key="7">
    <citation type="journal article" date="2005" name="Science">
        <title>The Transcriptional Landscape of the Mammalian Genome.</title>
        <authorList>
            <consortium name="The FANTOM Consortium"/>
            <consortium name="Riken Genome Exploration Research Group and Genome Science Group (Genome Network Project Core Group)"/>
        </authorList>
    </citation>
    <scope>NUCLEOTIDE SEQUENCE</scope>
    <source>
        <strain evidence="2">C57BL/6J</strain>
        <tissue evidence="2">Pituitary gland</tissue>
    </source>
</reference>
<feature type="compositionally biased region" description="Low complexity" evidence="1">
    <location>
        <begin position="71"/>
        <end position="80"/>
    </location>
</feature>
<accession>Q8BSU0</accession>
<evidence type="ECO:0000313" key="3">
    <source>
        <dbReference type="MGI" id="MGI:3641874"/>
    </source>
</evidence>
<feature type="region of interest" description="Disordered" evidence="1">
    <location>
        <begin position="1"/>
        <end position="24"/>
    </location>
</feature>
<reference evidence="2" key="8">
    <citation type="journal article" date="2005" name="Science">
        <title>Antisense Transcription in the Mammalian Transcriptome.</title>
        <authorList>
            <consortium name="RIKEN Genome Exploration Research Group and Genome Science Group (Genome Network Project Core Group) and the FANTOM Consortium"/>
        </authorList>
    </citation>
    <scope>NUCLEOTIDE SEQUENCE</scope>
    <source>
        <strain evidence="2">C57BL/6J</strain>
        <tissue evidence="2">Pituitary gland</tissue>
    </source>
</reference>
<gene>
    <name evidence="3" type="primary">Gm10209</name>
</gene>
<reference evidence="2" key="5">
    <citation type="submission" date="2001-07" db="EMBL/GenBank/DDBJ databases">
        <authorList>
            <person name="Adachi J."/>
            <person name="Aizawa K."/>
            <person name="Akimura T."/>
            <person name="Arakawa T."/>
            <person name="Bono H."/>
            <person name="Carninci P."/>
            <person name="Fukuda S."/>
            <person name="Furuno M."/>
            <person name="Hanagaki T."/>
            <person name="Hara A."/>
            <person name="Hashizume W."/>
            <person name="Hayashida K."/>
            <person name="Hayatsu N."/>
            <person name="Hiramoto K."/>
            <person name="Hiraoka T."/>
            <person name="Hirozane T."/>
            <person name="Hori F."/>
            <person name="Imotani K."/>
            <person name="Ishii Y."/>
            <person name="Itoh M."/>
            <person name="Kagawa I."/>
            <person name="Kasukawa T."/>
            <person name="Katoh H."/>
            <person name="Kawai J."/>
            <person name="Kojima Y."/>
            <person name="Kondo S."/>
            <person name="Konno H."/>
            <person name="Kouda M."/>
            <person name="Koya S."/>
            <person name="Kurihara C."/>
            <person name="Matsuyama T."/>
            <person name="Miyazaki A."/>
            <person name="Murata M."/>
            <person name="Nakamura M."/>
            <person name="Nishi K."/>
            <person name="Nomura K."/>
            <person name="Numazaki R."/>
            <person name="Ohno M."/>
            <person name="Ohsato N."/>
            <person name="Okazaki Y."/>
            <person name="Saito R."/>
            <person name="Saitoh H."/>
            <person name="Sakai C."/>
            <person name="Sakai K."/>
            <person name="Sakazume N."/>
            <person name="Sano H."/>
            <person name="Sasaki D."/>
            <person name="Shibata K."/>
            <person name="Shinagawa A."/>
            <person name="Shiraki T."/>
            <person name="Sogabe Y."/>
            <person name="Tagami M."/>
            <person name="Tagawa A."/>
            <person name="Takahashi F."/>
            <person name="Takaku-Akahira S."/>
            <person name="Takeda Y."/>
            <person name="Tanaka T."/>
            <person name="Tomaru A."/>
            <person name="Toya T."/>
            <person name="Yasunishi A."/>
            <person name="Muramatsu M."/>
            <person name="Hayashizaki Y."/>
        </authorList>
    </citation>
    <scope>NUCLEOTIDE SEQUENCE</scope>
    <source>
        <strain evidence="2">C57BL/6J</strain>
        <tissue evidence="2">Pituitary gland</tissue>
    </source>
</reference>
<feature type="compositionally biased region" description="Basic residues" evidence="1">
    <location>
        <begin position="81"/>
        <end position="93"/>
    </location>
</feature>
<reference evidence="2" key="6">
    <citation type="journal article" date="2002" name="Nature">
        <title>Analysis of the mouse transcriptome based on functional annotation of 60,770 full-length cDNAs.</title>
        <authorList>
            <consortium name="The FANTOM Consortium and the RIKEN Genome Exploration Research Group Phase I and II Team"/>
        </authorList>
    </citation>
    <scope>NUCLEOTIDE SEQUENCE</scope>
    <source>
        <strain evidence="2">C57BL/6J</strain>
        <tissue evidence="2">Pituitary gland</tissue>
    </source>
</reference>
<reference evidence="2" key="3">
    <citation type="journal article" date="2000" name="Genome Res.">
        <title>RIKEN integrated sequence analysis (RISA) system--384-format sequencing pipeline with 384 multicapillary sequencer.</title>
        <authorList>
            <person name="Shibata K."/>
            <person name="Itoh M."/>
            <person name="Aizawa K."/>
            <person name="Nagaoka S."/>
            <person name="Sasaki N."/>
            <person name="Carninci P."/>
            <person name="Konno H."/>
            <person name="Akiyama J."/>
            <person name="Nishi K."/>
            <person name="Kitsunai T."/>
            <person name="Tashiro H."/>
            <person name="Itoh M."/>
            <person name="Sumi N."/>
            <person name="Ishii Y."/>
            <person name="Nakamura S."/>
            <person name="Hazama M."/>
            <person name="Nishine T."/>
            <person name="Harada A."/>
            <person name="Yamamoto R."/>
            <person name="Matsumoto H."/>
            <person name="Sakaguchi S."/>
            <person name="Ikegami T."/>
            <person name="Kashiwagi K."/>
            <person name="Fujiwake S."/>
            <person name="Inoue K."/>
            <person name="Togawa Y."/>
            <person name="Izawa M."/>
            <person name="Ohara E."/>
            <person name="Watahiki M."/>
            <person name="Yoneda Y."/>
            <person name="Ishikawa T."/>
            <person name="Ozawa K."/>
            <person name="Tanaka T."/>
            <person name="Matsuura S."/>
            <person name="Kawai J."/>
            <person name="Okazaki Y."/>
            <person name="Muramatsu M."/>
            <person name="Inoue Y."/>
            <person name="Kira A."/>
            <person name="Hayashizaki Y."/>
        </authorList>
    </citation>
    <scope>NUCLEOTIDE SEQUENCE</scope>
    <source>
        <strain evidence="2">C57BL/6J</strain>
        <tissue evidence="2">Pituitary gland</tissue>
    </source>
</reference>
<dbReference type="EMBL" id="AK030541">
    <property type="protein sequence ID" value="BAC27011.1"/>
    <property type="molecule type" value="mRNA"/>
</dbReference>
<reference evidence="2" key="2">
    <citation type="journal article" date="2000" name="Genome Res.">
        <title>Normalization and subtraction of cap-trapper-selected cDNAs to prepare full-length cDNA libraries for rapid discovery of new genes.</title>
        <authorList>
            <person name="Carninci P."/>
            <person name="Shibata Y."/>
            <person name="Hayatsu N."/>
            <person name="Sugahara Y."/>
            <person name="Shibata K."/>
            <person name="Itoh M."/>
            <person name="Konno H."/>
            <person name="Okazaki Y."/>
            <person name="Muramatsu M."/>
            <person name="Hayashizaki Y."/>
        </authorList>
    </citation>
    <scope>NUCLEOTIDE SEQUENCE</scope>
    <source>
        <strain evidence="2">C57BL/6J</strain>
        <tissue evidence="2">Pituitary gland</tissue>
    </source>
</reference>
<organism evidence="2">
    <name type="scientific">Mus musculus</name>
    <name type="common">Mouse</name>
    <dbReference type="NCBI Taxonomy" id="10090"/>
    <lineage>
        <taxon>Eukaryota</taxon>
        <taxon>Metazoa</taxon>
        <taxon>Chordata</taxon>
        <taxon>Craniata</taxon>
        <taxon>Vertebrata</taxon>
        <taxon>Euteleostomi</taxon>
        <taxon>Mammalia</taxon>
        <taxon>Eutheria</taxon>
        <taxon>Euarchontoglires</taxon>
        <taxon>Glires</taxon>
        <taxon>Rodentia</taxon>
        <taxon>Myomorpha</taxon>
        <taxon>Muroidea</taxon>
        <taxon>Muridae</taxon>
        <taxon>Murinae</taxon>
        <taxon>Mus</taxon>
        <taxon>Mus</taxon>
    </lineage>
</organism>
<name>Q8BSU0_MOUSE</name>
<dbReference type="AlphaFoldDB" id="Q8BSU0"/>
<evidence type="ECO:0000256" key="1">
    <source>
        <dbReference type="SAM" id="MobiDB-lite"/>
    </source>
</evidence>
<feature type="region of interest" description="Disordered" evidence="1">
    <location>
        <begin position="41"/>
        <end position="100"/>
    </location>
</feature>
<feature type="non-terminal residue" evidence="2">
    <location>
        <position position="1"/>
    </location>
</feature>
<reference evidence="2" key="4">
    <citation type="journal article" date="2001" name="Nature">
        <title>Functional annotation of a full-length mouse cDNA collection.</title>
        <authorList>
            <consortium name="The RIKEN Genome Exploration Research Group Phase II Team and the FANTOM Consortium"/>
        </authorList>
    </citation>
    <scope>NUCLEOTIDE SEQUENCE</scope>
    <source>
        <strain evidence="2">C57BL/6J</strain>
        <tissue evidence="2">Pituitary gland</tissue>
    </source>
</reference>